<comment type="subcellular location">
    <subcellularLocation>
        <location evidence="1">Cell membrane</location>
        <topology evidence="1">Multi-pass membrane protein</topology>
    </subcellularLocation>
</comment>
<evidence type="ECO:0000256" key="3">
    <source>
        <dbReference type="ARBA" id="ARBA00022475"/>
    </source>
</evidence>
<dbReference type="PANTHER" id="PTHR33452:SF1">
    <property type="entry name" value="INNER MEMBRANE PROTEIN YPHA-RELATED"/>
    <property type="match status" value="1"/>
</dbReference>
<name>B4VJJ1_9CYAN</name>
<dbReference type="AlphaFoldDB" id="B4VJJ1"/>
<dbReference type="InterPro" id="IPR032808">
    <property type="entry name" value="DoxX"/>
</dbReference>
<feature type="transmembrane region" description="Helical" evidence="7">
    <location>
        <begin position="7"/>
        <end position="28"/>
    </location>
</feature>
<feature type="transmembrane region" description="Helical" evidence="7">
    <location>
        <begin position="69"/>
        <end position="88"/>
    </location>
</feature>
<evidence type="ECO:0000256" key="6">
    <source>
        <dbReference type="ARBA" id="ARBA00023136"/>
    </source>
</evidence>
<dbReference type="InterPro" id="IPR051907">
    <property type="entry name" value="DoxX-like_oxidoreductase"/>
</dbReference>
<feature type="transmembrane region" description="Helical" evidence="7">
    <location>
        <begin position="100"/>
        <end position="119"/>
    </location>
</feature>
<accession>B4VJJ1</accession>
<dbReference type="GO" id="GO:0005886">
    <property type="term" value="C:plasma membrane"/>
    <property type="evidence" value="ECO:0007669"/>
    <property type="project" value="UniProtKB-SubCell"/>
</dbReference>
<keyword evidence="4 7" id="KW-0812">Transmembrane</keyword>
<reference evidence="8 9" key="1">
    <citation type="submission" date="2008-07" db="EMBL/GenBank/DDBJ databases">
        <authorList>
            <person name="Tandeau de Marsac N."/>
            <person name="Ferriera S."/>
            <person name="Johnson J."/>
            <person name="Kravitz S."/>
            <person name="Beeson K."/>
            <person name="Sutton G."/>
            <person name="Rogers Y.-H."/>
            <person name="Friedman R."/>
            <person name="Frazier M."/>
            <person name="Venter J.C."/>
        </authorList>
    </citation>
    <scope>NUCLEOTIDE SEQUENCE [LARGE SCALE GENOMIC DNA]</scope>
    <source>
        <strain evidence="8 9">PCC 7420</strain>
    </source>
</reference>
<keyword evidence="9" id="KW-1185">Reference proteome</keyword>
<organism evidence="8 9">
    <name type="scientific">Coleofasciculus chthonoplastes PCC 7420</name>
    <dbReference type="NCBI Taxonomy" id="118168"/>
    <lineage>
        <taxon>Bacteria</taxon>
        <taxon>Bacillati</taxon>
        <taxon>Cyanobacteriota</taxon>
        <taxon>Cyanophyceae</taxon>
        <taxon>Coleofasciculales</taxon>
        <taxon>Coleofasciculaceae</taxon>
        <taxon>Coleofasciculus</taxon>
    </lineage>
</organism>
<sequence length="132" mass="14145">MQKYLPLVARIFLSVIFIKSGISKIFGFAGTQEYMAASGIPLAGIVLIPTIIILVGGGLSVLFGYKARWGALLLIGFLIPATLIFHTQFPEEENAFFKNLGLMGGLLMVVAFGAGEISLDERSESSSMQSAK</sequence>
<protein>
    <submittedName>
        <fullName evidence="8">DoxX subfamily, putative</fullName>
    </submittedName>
</protein>
<keyword evidence="3" id="KW-1003">Cell membrane</keyword>
<keyword evidence="5 7" id="KW-1133">Transmembrane helix</keyword>
<evidence type="ECO:0000256" key="1">
    <source>
        <dbReference type="ARBA" id="ARBA00004651"/>
    </source>
</evidence>
<dbReference type="Pfam" id="PF07681">
    <property type="entry name" value="DoxX"/>
    <property type="match status" value="1"/>
</dbReference>
<dbReference type="Proteomes" id="UP000003835">
    <property type="component" value="Unassembled WGS sequence"/>
</dbReference>
<evidence type="ECO:0000256" key="7">
    <source>
        <dbReference type="SAM" id="Phobius"/>
    </source>
</evidence>
<dbReference type="EMBL" id="DS989842">
    <property type="protein sequence ID" value="EDX78141.1"/>
    <property type="molecule type" value="Genomic_DNA"/>
</dbReference>
<dbReference type="eggNOG" id="COG2259">
    <property type="taxonomic scope" value="Bacteria"/>
</dbReference>
<evidence type="ECO:0000313" key="8">
    <source>
        <dbReference type="EMBL" id="EDX78141.1"/>
    </source>
</evidence>
<evidence type="ECO:0000313" key="9">
    <source>
        <dbReference type="Proteomes" id="UP000003835"/>
    </source>
</evidence>
<dbReference type="PANTHER" id="PTHR33452">
    <property type="entry name" value="OXIDOREDUCTASE CATD-RELATED"/>
    <property type="match status" value="1"/>
</dbReference>
<evidence type="ECO:0000256" key="4">
    <source>
        <dbReference type="ARBA" id="ARBA00022692"/>
    </source>
</evidence>
<feature type="transmembrane region" description="Helical" evidence="7">
    <location>
        <begin position="40"/>
        <end position="62"/>
    </location>
</feature>
<dbReference type="STRING" id="118168.MC7420_7879"/>
<dbReference type="HOGENOM" id="CLU_058421_8_2_3"/>
<dbReference type="RefSeq" id="WP_006098577.1">
    <property type="nucleotide sequence ID" value="NZ_DS989842.1"/>
</dbReference>
<dbReference type="OrthoDB" id="495902at2"/>
<comment type="similarity">
    <text evidence="2">Belongs to the DoxX family.</text>
</comment>
<gene>
    <name evidence="8" type="ORF">MC7420_7879</name>
</gene>
<evidence type="ECO:0000256" key="2">
    <source>
        <dbReference type="ARBA" id="ARBA00006679"/>
    </source>
</evidence>
<proteinExistence type="inferred from homology"/>
<evidence type="ECO:0000256" key="5">
    <source>
        <dbReference type="ARBA" id="ARBA00022989"/>
    </source>
</evidence>
<keyword evidence="6 7" id="KW-0472">Membrane</keyword>